<dbReference type="RefSeq" id="WP_277995639.1">
    <property type="nucleotide sequence ID" value="NZ_CP053844.1"/>
</dbReference>
<dbReference type="EMBL" id="FIZP01000001">
    <property type="protein sequence ID" value="CZE45991.1"/>
    <property type="molecule type" value="Genomic_DNA"/>
</dbReference>
<name>A0A128EC05_9BACT</name>
<sequence length="42" mass="4465">MLGCSLKDGQTNTAVTNSQESVFDMGKDGGTCPIIEVKKEEC</sequence>
<reference evidence="1 2" key="1">
    <citation type="submission" date="2016-02" db="EMBL/GenBank/DDBJ databases">
        <authorList>
            <consortium name="Pathogen Informatics"/>
        </authorList>
    </citation>
    <scope>NUCLEOTIDE SEQUENCE [LARGE SCALE GENOMIC DNA]</scope>
    <source>
        <strain evidence="1 2">RC20</strain>
    </source>
</reference>
<evidence type="ECO:0000313" key="2">
    <source>
        <dbReference type="Proteomes" id="UP000069632"/>
    </source>
</evidence>
<gene>
    <name evidence="1" type="ORF">ERS672216_00138</name>
</gene>
<evidence type="ECO:0000313" key="1">
    <source>
        <dbReference type="EMBL" id="CZE45991.1"/>
    </source>
</evidence>
<protein>
    <submittedName>
        <fullName evidence="1">Uncharacterized protein</fullName>
    </submittedName>
</protein>
<organism evidence="1 2">
    <name type="scientific">Campylobacter geochelonis</name>
    <dbReference type="NCBI Taxonomy" id="1780362"/>
    <lineage>
        <taxon>Bacteria</taxon>
        <taxon>Pseudomonadati</taxon>
        <taxon>Campylobacterota</taxon>
        <taxon>Epsilonproteobacteria</taxon>
        <taxon>Campylobacterales</taxon>
        <taxon>Campylobacteraceae</taxon>
        <taxon>Campylobacter</taxon>
    </lineage>
</organism>
<accession>A0A128EC05</accession>
<proteinExistence type="predicted"/>
<dbReference type="AlphaFoldDB" id="A0A128EC05"/>
<dbReference type="Proteomes" id="UP000069632">
    <property type="component" value="Unassembled WGS sequence"/>
</dbReference>
<keyword evidence="2" id="KW-1185">Reference proteome</keyword>